<dbReference type="AlphaFoldDB" id="A0A1F7GF41"/>
<dbReference type="GO" id="GO:0043565">
    <property type="term" value="F:sequence-specific DNA binding"/>
    <property type="evidence" value="ECO:0007669"/>
    <property type="project" value="InterPro"/>
</dbReference>
<dbReference type="InterPro" id="IPR010921">
    <property type="entry name" value="Trp_repressor/repl_initiator"/>
</dbReference>
<dbReference type="PANTHER" id="PTHR40080">
    <property type="entry name" value="LMO1763 PROTEIN"/>
    <property type="match status" value="1"/>
</dbReference>
<organism evidence="1 2">
    <name type="scientific">Candidatus Roizmanbacteria bacterium RIFCSPHIGHO2_01_FULL_39_12c</name>
    <dbReference type="NCBI Taxonomy" id="1802031"/>
    <lineage>
        <taxon>Bacteria</taxon>
        <taxon>Candidatus Roizmaniibacteriota</taxon>
    </lineage>
</organism>
<protein>
    <recommendedName>
        <fullName evidence="3">TrpR like protein, YerC/YecD</fullName>
    </recommendedName>
</protein>
<reference evidence="1 2" key="1">
    <citation type="journal article" date="2016" name="Nat. Commun.">
        <title>Thousands of microbial genomes shed light on interconnected biogeochemical processes in an aquifer system.</title>
        <authorList>
            <person name="Anantharaman K."/>
            <person name="Brown C.T."/>
            <person name="Hug L.A."/>
            <person name="Sharon I."/>
            <person name="Castelle C.J."/>
            <person name="Probst A.J."/>
            <person name="Thomas B.C."/>
            <person name="Singh A."/>
            <person name="Wilkins M.J."/>
            <person name="Karaoz U."/>
            <person name="Brodie E.L."/>
            <person name="Williams K.H."/>
            <person name="Hubbard S.S."/>
            <person name="Banfield J.F."/>
        </authorList>
    </citation>
    <scope>NUCLEOTIDE SEQUENCE [LARGE SCALE GENOMIC DNA]</scope>
</reference>
<evidence type="ECO:0000313" key="2">
    <source>
        <dbReference type="Proteomes" id="UP000177208"/>
    </source>
</evidence>
<evidence type="ECO:0000313" key="1">
    <source>
        <dbReference type="EMBL" id="OGK17539.1"/>
    </source>
</evidence>
<sequence length="179" mass="20866">MALILKEKKKRPNKLSKDKQLDLIFDLINAISLVNKPSKASLLLQDLLAPSEIKNISKRLRITKMLLDGKTHREITDETHTSFATIAKISVWLDEAGFGIKDIISKLPKRQEKVNIAGYRFRQYRLPEAIWEDYLNLKSFLQQKKVENLLKNTQTKKELFDKIQSAVDEIYKKKQKSRN</sequence>
<dbReference type="InterPro" id="IPR000831">
    <property type="entry name" value="Trp_repress"/>
</dbReference>
<accession>A0A1F7GF41</accession>
<evidence type="ECO:0008006" key="3">
    <source>
        <dbReference type="Google" id="ProtNLM"/>
    </source>
</evidence>
<dbReference type="SUPFAM" id="SSF48295">
    <property type="entry name" value="TrpR-like"/>
    <property type="match status" value="1"/>
</dbReference>
<proteinExistence type="predicted"/>
<dbReference type="InterPro" id="IPR038116">
    <property type="entry name" value="TrpR-like_sf"/>
</dbReference>
<dbReference type="Proteomes" id="UP000177208">
    <property type="component" value="Unassembled WGS sequence"/>
</dbReference>
<dbReference type="PANTHER" id="PTHR40080:SF1">
    <property type="entry name" value="TRPR-LIKE PROTEIN YERC_YECD"/>
    <property type="match status" value="1"/>
</dbReference>
<dbReference type="EMBL" id="MFZG01000005">
    <property type="protein sequence ID" value="OGK17539.1"/>
    <property type="molecule type" value="Genomic_DNA"/>
</dbReference>
<dbReference type="Gene3D" id="1.10.1270.10">
    <property type="entry name" value="TrpR-like"/>
    <property type="match status" value="1"/>
</dbReference>
<gene>
    <name evidence="1" type="ORF">A2774_00950</name>
</gene>
<dbReference type="GO" id="GO:0003700">
    <property type="term" value="F:DNA-binding transcription factor activity"/>
    <property type="evidence" value="ECO:0007669"/>
    <property type="project" value="InterPro"/>
</dbReference>
<dbReference type="Pfam" id="PF01371">
    <property type="entry name" value="Trp_repressor"/>
    <property type="match status" value="1"/>
</dbReference>
<comment type="caution">
    <text evidence="1">The sequence shown here is derived from an EMBL/GenBank/DDBJ whole genome shotgun (WGS) entry which is preliminary data.</text>
</comment>
<dbReference type="InterPro" id="IPR013368">
    <property type="entry name" value="YecD_YerC"/>
</dbReference>
<name>A0A1F7GF41_9BACT</name>